<dbReference type="Gene3D" id="2.30.30.760">
    <property type="match status" value="1"/>
</dbReference>
<dbReference type="PANTHER" id="PTHR36307:SF1">
    <property type="entry name" value="FLAGELLA BASAL BODY P-RING FORMATION PROTEIN FLGA"/>
    <property type="match status" value="1"/>
</dbReference>
<sequence>MRGIVLSLLLSAIPLGAKAAIVAAHNLPAGTVLSETDLVWDEDVAGGLTDPELAIGKQVRVAIYEGRPVVAGALRVPVLVSRNQIVRIAYDSGMLRIEAEGRALSEGAAGDLVRVMNLSSRKTISAVVAPDGTLLANAGTLEMK</sequence>
<evidence type="ECO:0000259" key="5">
    <source>
        <dbReference type="SMART" id="SM00858"/>
    </source>
</evidence>
<dbReference type="CDD" id="cd11614">
    <property type="entry name" value="SAF_CpaB_FlgA_like"/>
    <property type="match status" value="1"/>
</dbReference>
<dbReference type="GO" id="GO:0044780">
    <property type="term" value="P:bacterial-type flagellum assembly"/>
    <property type="evidence" value="ECO:0007669"/>
    <property type="project" value="InterPro"/>
</dbReference>
<dbReference type="Gene3D" id="3.90.1210.10">
    <property type="entry name" value="Antifreeze-like/N-acetylneuraminic acid synthase C-terminal domain"/>
    <property type="match status" value="1"/>
</dbReference>
<dbReference type="NCBIfam" id="TIGR03170">
    <property type="entry name" value="flgA_cterm"/>
    <property type="match status" value="1"/>
</dbReference>
<evidence type="ECO:0000256" key="4">
    <source>
        <dbReference type="RuleBase" id="RU362063"/>
    </source>
</evidence>
<keyword evidence="2 4" id="KW-0732">Signal</keyword>
<keyword evidence="6" id="KW-0966">Cell projection</keyword>
<dbReference type="InterPro" id="IPR017585">
    <property type="entry name" value="SAF_FlgA"/>
</dbReference>
<gene>
    <name evidence="6" type="primary">flgA</name>
    <name evidence="6" type="ORF">DI616_15385</name>
</gene>
<evidence type="ECO:0000256" key="3">
    <source>
        <dbReference type="ARBA" id="ARBA00022764"/>
    </source>
</evidence>
<comment type="function">
    <text evidence="4">Involved in the assembly process of the P-ring formation. It may associate with FlgF on the rod constituting a structure essential for the P-ring assembly or may act as a modulator protein for the P-ring assembly.</text>
</comment>
<dbReference type="InterPro" id="IPR039246">
    <property type="entry name" value="Flagellar_FlgA"/>
</dbReference>
<keyword evidence="6" id="KW-0282">Flagellum</keyword>
<dbReference type="SMART" id="SM00858">
    <property type="entry name" value="SAF"/>
    <property type="match status" value="1"/>
</dbReference>
<evidence type="ECO:0000313" key="7">
    <source>
        <dbReference type="Proteomes" id="UP000315344"/>
    </source>
</evidence>
<feature type="signal peptide" evidence="4">
    <location>
        <begin position="1"/>
        <end position="19"/>
    </location>
</feature>
<reference evidence="6 7" key="1">
    <citation type="journal article" date="2017" name="Nat. Commun.">
        <title>In situ click chemistry generation of cyclooxygenase-2 inhibitors.</title>
        <authorList>
            <person name="Bhardwaj A."/>
            <person name="Kaur J."/>
            <person name="Wuest M."/>
            <person name="Wuest F."/>
        </authorList>
    </citation>
    <scope>NUCLEOTIDE SEQUENCE [LARGE SCALE GENOMIC DNA]</scope>
    <source>
        <strain evidence="6">S2_012_000_R3_94</strain>
    </source>
</reference>
<dbReference type="InterPro" id="IPR036732">
    <property type="entry name" value="AFP_Neu5c_C_sf"/>
</dbReference>
<organism evidence="6 7">
    <name type="scientific">Paracoccus denitrificans</name>
    <dbReference type="NCBI Taxonomy" id="266"/>
    <lineage>
        <taxon>Bacteria</taxon>
        <taxon>Pseudomonadati</taxon>
        <taxon>Pseudomonadota</taxon>
        <taxon>Alphaproteobacteria</taxon>
        <taxon>Rhodobacterales</taxon>
        <taxon>Paracoccaceae</taxon>
        <taxon>Paracoccus</taxon>
    </lineage>
</organism>
<dbReference type="AlphaFoldDB" id="A0A533I5L9"/>
<comment type="subcellular location">
    <subcellularLocation>
        <location evidence="1 4">Periplasm</location>
    </subcellularLocation>
</comment>
<dbReference type="PANTHER" id="PTHR36307">
    <property type="entry name" value="FLAGELLA BASAL BODY P-RING FORMATION PROTEIN FLGA"/>
    <property type="match status" value="1"/>
</dbReference>
<proteinExistence type="inferred from homology"/>
<comment type="similarity">
    <text evidence="4">Belongs to the FlgA family.</text>
</comment>
<keyword evidence="4" id="KW-1005">Bacterial flagellum biogenesis</keyword>
<feature type="domain" description="SAF" evidence="5">
    <location>
        <begin position="18"/>
        <end position="75"/>
    </location>
</feature>
<accession>A0A533I5L9</accession>
<dbReference type="InterPro" id="IPR013974">
    <property type="entry name" value="SAF"/>
</dbReference>
<dbReference type="Pfam" id="PF13144">
    <property type="entry name" value="ChapFlgA"/>
    <property type="match status" value="1"/>
</dbReference>
<feature type="chain" id="PRO_5022248028" description="Flagella basal body P-ring formation protein FlgA" evidence="4">
    <location>
        <begin position="20"/>
        <end position="144"/>
    </location>
</feature>
<comment type="caution">
    <text evidence="6">The sequence shown here is derived from an EMBL/GenBank/DDBJ whole genome shotgun (WGS) entry which is preliminary data.</text>
</comment>
<dbReference type="SUPFAM" id="SSF51269">
    <property type="entry name" value="AFP III-like domain"/>
    <property type="match status" value="1"/>
</dbReference>
<dbReference type="EMBL" id="VAFL01000014">
    <property type="protein sequence ID" value="TKW65320.1"/>
    <property type="molecule type" value="Genomic_DNA"/>
</dbReference>
<name>A0A533I5L9_PARDE</name>
<dbReference type="GO" id="GO:0042597">
    <property type="term" value="C:periplasmic space"/>
    <property type="evidence" value="ECO:0007669"/>
    <property type="project" value="UniProtKB-SubCell"/>
</dbReference>
<evidence type="ECO:0000256" key="1">
    <source>
        <dbReference type="ARBA" id="ARBA00004418"/>
    </source>
</evidence>
<protein>
    <recommendedName>
        <fullName evidence="4">Flagella basal body P-ring formation protein FlgA</fullName>
    </recommendedName>
</protein>
<keyword evidence="6" id="KW-0969">Cilium</keyword>
<dbReference type="Proteomes" id="UP000315344">
    <property type="component" value="Unassembled WGS sequence"/>
</dbReference>
<keyword evidence="3 4" id="KW-0574">Periplasm</keyword>
<evidence type="ECO:0000313" key="6">
    <source>
        <dbReference type="EMBL" id="TKW65320.1"/>
    </source>
</evidence>
<evidence type="ECO:0000256" key="2">
    <source>
        <dbReference type="ARBA" id="ARBA00022729"/>
    </source>
</evidence>